<sequence length="51" mass="5858">MCNSVYENIPGQVEGVIFEGKYSMHQSVIYTKSIYIKVFKHLSETAKSLQM</sequence>
<gene>
    <name evidence="1" type="ORF">WN55_09411</name>
</gene>
<dbReference type="Proteomes" id="UP000076502">
    <property type="component" value="Unassembled WGS sequence"/>
</dbReference>
<keyword evidence="2" id="KW-1185">Reference proteome</keyword>
<reference evidence="1 2" key="1">
    <citation type="submission" date="2015-07" db="EMBL/GenBank/DDBJ databases">
        <title>The genome of Dufourea novaeangliae.</title>
        <authorList>
            <person name="Pan H."/>
            <person name="Kapheim K."/>
        </authorList>
    </citation>
    <scope>NUCLEOTIDE SEQUENCE [LARGE SCALE GENOMIC DNA]</scope>
    <source>
        <strain evidence="1">0120121106</strain>
        <tissue evidence="1">Whole body</tissue>
    </source>
</reference>
<accession>A0A154P665</accession>
<dbReference type="EMBL" id="KQ434826">
    <property type="protein sequence ID" value="KZC07419.1"/>
    <property type="molecule type" value="Genomic_DNA"/>
</dbReference>
<evidence type="ECO:0000313" key="2">
    <source>
        <dbReference type="Proteomes" id="UP000076502"/>
    </source>
</evidence>
<protein>
    <submittedName>
        <fullName evidence="1">Uncharacterized protein</fullName>
    </submittedName>
</protein>
<organism evidence="1 2">
    <name type="scientific">Dufourea novaeangliae</name>
    <name type="common">Sweat bee</name>
    <dbReference type="NCBI Taxonomy" id="178035"/>
    <lineage>
        <taxon>Eukaryota</taxon>
        <taxon>Metazoa</taxon>
        <taxon>Ecdysozoa</taxon>
        <taxon>Arthropoda</taxon>
        <taxon>Hexapoda</taxon>
        <taxon>Insecta</taxon>
        <taxon>Pterygota</taxon>
        <taxon>Neoptera</taxon>
        <taxon>Endopterygota</taxon>
        <taxon>Hymenoptera</taxon>
        <taxon>Apocrita</taxon>
        <taxon>Aculeata</taxon>
        <taxon>Apoidea</taxon>
        <taxon>Anthophila</taxon>
        <taxon>Halictidae</taxon>
        <taxon>Rophitinae</taxon>
        <taxon>Dufourea</taxon>
    </lineage>
</organism>
<name>A0A154P665_DUFNO</name>
<dbReference type="AlphaFoldDB" id="A0A154P665"/>
<proteinExistence type="predicted"/>
<evidence type="ECO:0000313" key="1">
    <source>
        <dbReference type="EMBL" id="KZC07419.1"/>
    </source>
</evidence>